<evidence type="ECO:0000313" key="4">
    <source>
        <dbReference type="EMBL" id="KZP25608.1"/>
    </source>
</evidence>
<dbReference type="EMBL" id="KV417519">
    <property type="protein sequence ID" value="KZP25608.1"/>
    <property type="molecule type" value="Genomic_DNA"/>
</dbReference>
<feature type="domain" description="Myb/SANT-like DNA-binding" evidence="2">
    <location>
        <begin position="10"/>
        <end position="76"/>
    </location>
</feature>
<proteinExistence type="predicted"/>
<evidence type="ECO:0000259" key="2">
    <source>
        <dbReference type="Pfam" id="PF13837"/>
    </source>
</evidence>
<organism evidence="4 5">
    <name type="scientific">Athelia psychrophila</name>
    <dbReference type="NCBI Taxonomy" id="1759441"/>
    <lineage>
        <taxon>Eukaryota</taxon>
        <taxon>Fungi</taxon>
        <taxon>Dikarya</taxon>
        <taxon>Basidiomycota</taxon>
        <taxon>Agaricomycotina</taxon>
        <taxon>Agaricomycetes</taxon>
        <taxon>Agaricomycetidae</taxon>
        <taxon>Atheliales</taxon>
        <taxon>Atheliaceae</taxon>
        <taxon>Athelia</taxon>
    </lineage>
</organism>
<evidence type="ECO:0000256" key="1">
    <source>
        <dbReference type="SAM" id="MobiDB-lite"/>
    </source>
</evidence>
<evidence type="ECO:0000313" key="5">
    <source>
        <dbReference type="Proteomes" id="UP000076532"/>
    </source>
</evidence>
<protein>
    <recommendedName>
        <fullName evidence="2">Myb/SANT-like DNA-binding domain-containing protein</fullName>
    </recommendedName>
</protein>
<dbReference type="Gene3D" id="1.10.10.60">
    <property type="entry name" value="Homeodomain-like"/>
    <property type="match status" value="1"/>
</dbReference>
<dbReference type="OrthoDB" id="3186724at2759"/>
<feature type="compositionally biased region" description="Low complexity" evidence="1">
    <location>
        <begin position="224"/>
        <end position="237"/>
    </location>
</feature>
<feature type="region of interest" description="Disordered" evidence="1">
    <location>
        <begin position="157"/>
        <end position="289"/>
    </location>
</feature>
<dbReference type="STRING" id="436010.A0A166P1L9"/>
<sequence>MSEASSTSGKHWSDEEVNEMLDRLSEWRRDGNYGDGGNFPSTAFTAVSQHLRGKGFQRTRQQCQSKYSGLKAIHRTIYIYIGTTSGTHWDNSKGANIIGDAANRTWESHLTTNKGSGMKNFRNEGWKFWDKMEDVNPDQTAGGGHVFSPLVATTPQSLLNVDDDNDDLASTTPAHVGGAASSADGSSGAAPASGAAAAAAATPNDGSSAATSGFTPTDTDQDMSSAATTSPAGGSSTLISSMSAPKGKKRRNESGNMAPPSKRSAASSSSRVSSRADSASTSGTKARTPSMNIMVKQMDNTVNHIMDLFKGTMVNERRQALSMLQAESQANNVEDGWSAEDVTLMVEVFSHHMNLAESYVGLEGPVRKEWVKRILDDLREQMQEGASMKKAVRSLGGN</sequence>
<dbReference type="AlphaFoldDB" id="A0A166P1L9"/>
<gene>
    <name evidence="4" type="ORF">FIBSPDRAFT_950022</name>
    <name evidence="3" type="ORF">FIBSPDRAFT_959687</name>
</gene>
<keyword evidence="5" id="KW-1185">Reference proteome</keyword>
<accession>A0A166P1L9</accession>
<reference evidence="4 5" key="1">
    <citation type="journal article" date="2016" name="Mol. Biol. Evol.">
        <title>Comparative Genomics of Early-Diverging Mushroom-Forming Fungi Provides Insights into the Origins of Lignocellulose Decay Capabilities.</title>
        <authorList>
            <person name="Nagy L.G."/>
            <person name="Riley R."/>
            <person name="Tritt A."/>
            <person name="Adam C."/>
            <person name="Daum C."/>
            <person name="Floudas D."/>
            <person name="Sun H."/>
            <person name="Yadav J.S."/>
            <person name="Pangilinan J."/>
            <person name="Larsson K.H."/>
            <person name="Matsuura K."/>
            <person name="Barry K."/>
            <person name="Labutti K."/>
            <person name="Kuo R."/>
            <person name="Ohm R.A."/>
            <person name="Bhattacharya S.S."/>
            <person name="Shirouzu T."/>
            <person name="Yoshinaga Y."/>
            <person name="Martin F.M."/>
            <person name="Grigoriev I.V."/>
            <person name="Hibbett D.S."/>
        </authorList>
    </citation>
    <scope>NUCLEOTIDE SEQUENCE [LARGE SCALE GENOMIC DNA]</scope>
    <source>
        <strain evidence="4 5">CBS 109695</strain>
    </source>
</reference>
<evidence type="ECO:0000313" key="3">
    <source>
        <dbReference type="EMBL" id="KZP14481.1"/>
    </source>
</evidence>
<feature type="compositionally biased region" description="Low complexity" evidence="1">
    <location>
        <begin position="177"/>
        <end position="210"/>
    </location>
</feature>
<dbReference type="EMBL" id="KV417617">
    <property type="protein sequence ID" value="KZP14481.1"/>
    <property type="molecule type" value="Genomic_DNA"/>
</dbReference>
<dbReference type="Pfam" id="PF13837">
    <property type="entry name" value="Myb_DNA-bind_4"/>
    <property type="match status" value="1"/>
</dbReference>
<feature type="compositionally biased region" description="Low complexity" evidence="1">
    <location>
        <begin position="261"/>
        <end position="282"/>
    </location>
</feature>
<dbReference type="Proteomes" id="UP000076532">
    <property type="component" value="Unassembled WGS sequence"/>
</dbReference>
<name>A0A166P1L9_9AGAM</name>
<dbReference type="InterPro" id="IPR044822">
    <property type="entry name" value="Myb_DNA-bind_4"/>
</dbReference>